<organism evidence="2 3">
    <name type="scientific">Flavobacterium frigoris</name>
    <dbReference type="NCBI Taxonomy" id="229204"/>
    <lineage>
        <taxon>Bacteria</taxon>
        <taxon>Pseudomonadati</taxon>
        <taxon>Bacteroidota</taxon>
        <taxon>Flavobacteriia</taxon>
        <taxon>Flavobacteriales</taxon>
        <taxon>Flavobacteriaceae</taxon>
        <taxon>Flavobacterium</taxon>
    </lineage>
</organism>
<dbReference type="OrthoDB" id="1521716at2"/>
<gene>
    <name evidence="2" type="ORF">SAMN05444355_10462</name>
</gene>
<feature type="chain" id="PRO_5010209389" evidence="1">
    <location>
        <begin position="21"/>
        <end position="426"/>
    </location>
</feature>
<feature type="signal peptide" evidence="1">
    <location>
        <begin position="1"/>
        <end position="20"/>
    </location>
</feature>
<dbReference type="AlphaFoldDB" id="A0A1H9INB0"/>
<evidence type="ECO:0000313" key="3">
    <source>
        <dbReference type="Proteomes" id="UP000183658"/>
    </source>
</evidence>
<proteinExistence type="predicted"/>
<protein>
    <submittedName>
        <fullName evidence="2">Uncharacterized protein</fullName>
    </submittedName>
</protein>
<name>A0A1H9INB0_FLAFI</name>
<dbReference type="PANTHER" id="PTHR41339:SF1">
    <property type="entry name" value="SECRETED PROTEIN"/>
    <property type="match status" value="1"/>
</dbReference>
<dbReference type="RefSeq" id="WP_074722827.1">
    <property type="nucleotide sequence ID" value="NZ_CBCRVS010000018.1"/>
</dbReference>
<dbReference type="PANTHER" id="PTHR41339">
    <property type="entry name" value="LIPL48"/>
    <property type="match status" value="1"/>
</dbReference>
<keyword evidence="3" id="KW-1185">Reference proteome</keyword>
<evidence type="ECO:0000313" key="2">
    <source>
        <dbReference type="EMBL" id="SEQ75997.1"/>
    </source>
</evidence>
<sequence>MKRKLCFTIVGFICGLITFAQQPKGITGDSNWMTNWTNFKPATTDYSEATNILAGVIDKDTKLYKRNTYQLTGVVYVTNNAVLTIEPGTVIRGDEETCGTLVITIGAKIIAEGTETDPIVFTSSKNVAARRPGNWGGIIILGEAPINKIGGISYLDFNLDPMMSHYGGKNQDDNSGILKYVRIEYSGRKINALKELNGLSMAGVGRKTKFDFIQISYSNDDSFECYGGDVNLNNLISYRATDDDFDFTQGAQCNINNSIAIRHPFSSDISGSRCFEIDSYDKIENADMTKKFTKINANNITLVNLEKNNQGLIRESVYIKENSSLNLNNSIVSGFSPFILLEGKIGSGAANLVKVNIHEVKINNCTGSVVSEISSLDPEIQKWYSNDSFSLEYTNLTIPDLFTETSIKNNNPDFRIKVKSVLVINN</sequence>
<reference evidence="3" key="1">
    <citation type="submission" date="2016-10" db="EMBL/GenBank/DDBJ databases">
        <authorList>
            <person name="Varghese N."/>
            <person name="Submissions S."/>
        </authorList>
    </citation>
    <scope>NUCLEOTIDE SEQUENCE [LARGE SCALE GENOMIC DNA]</scope>
    <source>
        <strain evidence="3">DSM 15719</strain>
    </source>
</reference>
<dbReference type="Proteomes" id="UP000183658">
    <property type="component" value="Unassembled WGS sequence"/>
</dbReference>
<keyword evidence="1" id="KW-0732">Signal</keyword>
<evidence type="ECO:0000256" key="1">
    <source>
        <dbReference type="SAM" id="SignalP"/>
    </source>
</evidence>
<accession>A0A1H9INB0</accession>
<dbReference type="EMBL" id="FOFZ01000004">
    <property type="protein sequence ID" value="SEQ75997.1"/>
    <property type="molecule type" value="Genomic_DNA"/>
</dbReference>